<dbReference type="RefSeq" id="WP_135533053.1">
    <property type="nucleotide sequence ID" value="NZ_SRKZ01000010.1"/>
</dbReference>
<evidence type="ECO:0000313" key="2">
    <source>
        <dbReference type="Proteomes" id="UP000298284"/>
    </source>
</evidence>
<sequence>MKKSVSSFPTDPTQVSTVSKALRELYRNARHIYHSDPYAAARLARIADQAEYFLQAWPEEQWPTSLHSQQPLPSRHVLLAWAANAKRDAIAFSLQPESAWSYAHWRRITTTLLAALAPFS</sequence>
<dbReference type="AlphaFoldDB" id="A0A4Z0MCQ5"/>
<comment type="caution">
    <text evidence="1">The sequence shown here is derived from an EMBL/GenBank/DDBJ whole genome shotgun (WGS) entry which is preliminary data.</text>
</comment>
<organism evidence="1 2">
    <name type="scientific">Hymenobacter wooponensis</name>
    <dbReference type="NCBI Taxonomy" id="1525360"/>
    <lineage>
        <taxon>Bacteria</taxon>
        <taxon>Pseudomonadati</taxon>
        <taxon>Bacteroidota</taxon>
        <taxon>Cytophagia</taxon>
        <taxon>Cytophagales</taxon>
        <taxon>Hymenobacteraceae</taxon>
        <taxon>Hymenobacter</taxon>
    </lineage>
</organism>
<dbReference type="Proteomes" id="UP000298284">
    <property type="component" value="Unassembled WGS sequence"/>
</dbReference>
<keyword evidence="2" id="KW-1185">Reference proteome</keyword>
<proteinExistence type="predicted"/>
<accession>A0A4Z0MCQ5</accession>
<name>A0A4Z0MCQ5_9BACT</name>
<gene>
    <name evidence="1" type="ORF">EU557_24355</name>
</gene>
<dbReference type="OrthoDB" id="881927at2"/>
<reference evidence="1 2" key="1">
    <citation type="submission" date="2019-04" db="EMBL/GenBank/DDBJ databases">
        <authorList>
            <person name="Feng G."/>
            <person name="Zhang J."/>
            <person name="Zhu H."/>
        </authorList>
    </citation>
    <scope>NUCLEOTIDE SEQUENCE [LARGE SCALE GENOMIC DNA]</scope>
    <source>
        <strain evidence="1 2">JCM 19491</strain>
    </source>
</reference>
<evidence type="ECO:0000313" key="1">
    <source>
        <dbReference type="EMBL" id="TGD77167.1"/>
    </source>
</evidence>
<protein>
    <submittedName>
        <fullName evidence="1">Uncharacterized protein</fullName>
    </submittedName>
</protein>
<dbReference type="EMBL" id="SRKZ01000010">
    <property type="protein sequence ID" value="TGD77167.1"/>
    <property type="molecule type" value="Genomic_DNA"/>
</dbReference>